<dbReference type="Proteomes" id="UP000233551">
    <property type="component" value="Unassembled WGS sequence"/>
</dbReference>
<dbReference type="PANTHER" id="PTHR35834">
    <property type="entry name" value="ARMADILLO-TYPE FOLD PROTEIN-RELATED"/>
    <property type="match status" value="1"/>
</dbReference>
<dbReference type="PANTHER" id="PTHR35834:SF3">
    <property type="entry name" value="ARM REPEAT SUPERFAMILY PROTEIN"/>
    <property type="match status" value="1"/>
</dbReference>
<evidence type="ECO:0000256" key="1">
    <source>
        <dbReference type="SAM" id="MobiDB-lite"/>
    </source>
</evidence>
<sequence>MSMSMSMSMSISMDDDSNHKPQKKEQDKEHVLTVLESLKRASKDLQHLPSFIARSPEPAITAILELGSEIDAALDSVPGLSELSKLLSDLKSVLDELEKSQGLGLVPLIRRQASYYRVWRIAWEIEAQAQGYLDKEIVLNLMRTLSRSDCREDAKLKALAAFEDRVEQGFHMGLQDLILKSKVFSVLESKLCDPDCPQAVRECSASAIVALVKFNRNVFVGLVLMGPTVGALVSIGSCRSIRALSSLVRLIRSPLIDEMYAHGEITRIAKLLESQDYDTQISSLECVCEIAYYGRKEVVEAILDNGIVERLMELQRSEDDERHSPFGSCVVRFAVQVEVGEGLTQQEKREMKTEILRRVKEASVSEAEAASISAEVLWGSSPLSF</sequence>
<dbReference type="AlphaFoldDB" id="A0A2I0ISY5"/>
<dbReference type="EMBL" id="PGOL01002555">
    <property type="protein sequence ID" value="PKI47104.1"/>
    <property type="molecule type" value="Genomic_DNA"/>
</dbReference>
<comment type="caution">
    <text evidence="2">The sequence shown here is derived from an EMBL/GenBank/DDBJ whole genome shotgun (WGS) entry which is preliminary data.</text>
</comment>
<dbReference type="Gene3D" id="1.25.10.10">
    <property type="entry name" value="Leucine-rich Repeat Variant"/>
    <property type="match status" value="1"/>
</dbReference>
<gene>
    <name evidence="2" type="ORF">CRG98_032517</name>
</gene>
<evidence type="ECO:0000313" key="2">
    <source>
        <dbReference type="EMBL" id="PKI47104.1"/>
    </source>
</evidence>
<dbReference type="SUPFAM" id="SSF48371">
    <property type="entry name" value="ARM repeat"/>
    <property type="match status" value="1"/>
</dbReference>
<evidence type="ECO:0000313" key="3">
    <source>
        <dbReference type="Proteomes" id="UP000233551"/>
    </source>
</evidence>
<organism evidence="2 3">
    <name type="scientific">Punica granatum</name>
    <name type="common">Pomegranate</name>
    <dbReference type="NCBI Taxonomy" id="22663"/>
    <lineage>
        <taxon>Eukaryota</taxon>
        <taxon>Viridiplantae</taxon>
        <taxon>Streptophyta</taxon>
        <taxon>Embryophyta</taxon>
        <taxon>Tracheophyta</taxon>
        <taxon>Spermatophyta</taxon>
        <taxon>Magnoliopsida</taxon>
        <taxon>eudicotyledons</taxon>
        <taxon>Gunneridae</taxon>
        <taxon>Pentapetalae</taxon>
        <taxon>rosids</taxon>
        <taxon>malvids</taxon>
        <taxon>Myrtales</taxon>
        <taxon>Lythraceae</taxon>
        <taxon>Punica</taxon>
    </lineage>
</organism>
<evidence type="ECO:0008006" key="4">
    <source>
        <dbReference type="Google" id="ProtNLM"/>
    </source>
</evidence>
<keyword evidence="3" id="KW-1185">Reference proteome</keyword>
<protein>
    <recommendedName>
        <fullName evidence="4">Armadillo-like helical</fullName>
    </recommendedName>
</protein>
<proteinExistence type="predicted"/>
<name>A0A2I0ISY5_PUNGR</name>
<reference evidence="2 3" key="1">
    <citation type="submission" date="2017-11" db="EMBL/GenBank/DDBJ databases">
        <title>De-novo sequencing of pomegranate (Punica granatum L.) genome.</title>
        <authorList>
            <person name="Akparov Z."/>
            <person name="Amiraslanov A."/>
            <person name="Hajiyeva S."/>
            <person name="Abbasov M."/>
            <person name="Kaur K."/>
            <person name="Hamwieh A."/>
            <person name="Solovyev V."/>
            <person name="Salamov A."/>
            <person name="Braich B."/>
            <person name="Kosarev P."/>
            <person name="Mahmoud A."/>
            <person name="Hajiyev E."/>
            <person name="Babayeva S."/>
            <person name="Izzatullayeva V."/>
            <person name="Mammadov A."/>
            <person name="Mammadov A."/>
            <person name="Sharifova S."/>
            <person name="Ojaghi J."/>
            <person name="Eynullazada K."/>
            <person name="Bayramov B."/>
            <person name="Abdulazimova A."/>
            <person name="Shahmuradov I."/>
        </authorList>
    </citation>
    <scope>NUCLEOTIDE SEQUENCE [LARGE SCALE GENOMIC DNA]</scope>
    <source>
        <strain evidence="3">cv. AG2017</strain>
        <tissue evidence="2">Leaf</tissue>
    </source>
</reference>
<feature type="region of interest" description="Disordered" evidence="1">
    <location>
        <begin position="1"/>
        <end position="28"/>
    </location>
</feature>
<feature type="compositionally biased region" description="Low complexity" evidence="1">
    <location>
        <begin position="1"/>
        <end position="12"/>
    </location>
</feature>
<feature type="compositionally biased region" description="Basic and acidic residues" evidence="1">
    <location>
        <begin position="16"/>
        <end position="28"/>
    </location>
</feature>
<dbReference type="InterPro" id="IPR016024">
    <property type="entry name" value="ARM-type_fold"/>
</dbReference>
<dbReference type="InterPro" id="IPR011989">
    <property type="entry name" value="ARM-like"/>
</dbReference>
<accession>A0A2I0ISY5</accession>